<accession>A0ABZ2FB06</accession>
<dbReference type="EMBL" id="CP104311">
    <property type="protein sequence ID" value="WWF03725.1"/>
    <property type="molecule type" value="Genomic_DNA"/>
</dbReference>
<gene>
    <name evidence="1" type="ORF">N4J17_11175</name>
</gene>
<name>A0ABZ2FB06_METCP</name>
<protein>
    <recommendedName>
        <fullName evidence="3">FkbM family methyltransferase</fullName>
    </recommendedName>
</protein>
<dbReference type="InterPro" id="IPR029063">
    <property type="entry name" value="SAM-dependent_MTases_sf"/>
</dbReference>
<dbReference type="Gene3D" id="3.40.50.150">
    <property type="entry name" value="Vaccinia Virus protein VP39"/>
    <property type="match status" value="1"/>
</dbReference>
<sequence>MPFVDGTRLLLRTGMHGMTMNVYVGLHEFEDMLFVFHLLRKDDEFLDVGANSGEYAILAAGRGANVLAIEPVPATYGNCWTTSILIDSMTGLMPGIWVLAPSQVNSNSRLSLVRLTMYWRPVKLATMQ</sequence>
<dbReference type="Proteomes" id="UP001359308">
    <property type="component" value="Chromosome"/>
</dbReference>
<evidence type="ECO:0000313" key="1">
    <source>
        <dbReference type="EMBL" id="WWF03725.1"/>
    </source>
</evidence>
<proteinExistence type="predicted"/>
<dbReference type="SUPFAM" id="SSF53335">
    <property type="entry name" value="S-adenosyl-L-methionine-dependent methyltransferases"/>
    <property type="match status" value="1"/>
</dbReference>
<evidence type="ECO:0000313" key="2">
    <source>
        <dbReference type="Proteomes" id="UP001359308"/>
    </source>
</evidence>
<evidence type="ECO:0008006" key="3">
    <source>
        <dbReference type="Google" id="ProtNLM"/>
    </source>
</evidence>
<dbReference type="RefSeq" id="WP_277458609.1">
    <property type="nucleotide sequence ID" value="NZ_CP104311.1"/>
</dbReference>
<organism evidence="1 2">
    <name type="scientific">Methylococcus capsulatus</name>
    <dbReference type="NCBI Taxonomy" id="414"/>
    <lineage>
        <taxon>Bacteria</taxon>
        <taxon>Pseudomonadati</taxon>
        <taxon>Pseudomonadota</taxon>
        <taxon>Gammaproteobacteria</taxon>
        <taxon>Methylococcales</taxon>
        <taxon>Methylococcaceae</taxon>
        <taxon>Methylococcus</taxon>
    </lineage>
</organism>
<reference evidence="1 2" key="1">
    <citation type="submission" date="2022-09" db="EMBL/GenBank/DDBJ databases">
        <authorList>
            <person name="Giprobiosintez L."/>
        </authorList>
    </citation>
    <scope>NUCLEOTIDE SEQUENCE [LARGE SCALE GENOMIC DNA]</scope>
    <source>
        <strain evidence="2">VKPM-B-12549 (GBS-15)</strain>
    </source>
</reference>
<keyword evidence="2" id="KW-1185">Reference proteome</keyword>